<dbReference type="EMBL" id="OX395138">
    <property type="protein sequence ID" value="CAI5789525.1"/>
    <property type="molecule type" value="Genomic_DNA"/>
</dbReference>
<dbReference type="AlphaFoldDB" id="A0AA35L475"/>
<keyword evidence="2" id="KW-1185">Reference proteome</keyword>
<name>A0AA35L475_9SAUR</name>
<sequence>MNNQPYKQSVIKNNIGNCACTAPRQGSRLVSFAGREELQGVTGKETKVGPETGFRQGGSLASVPGGALENILGIAGVTGLPSYSLD</sequence>
<evidence type="ECO:0000313" key="2">
    <source>
        <dbReference type="Proteomes" id="UP001178461"/>
    </source>
</evidence>
<proteinExistence type="predicted"/>
<protein>
    <submittedName>
        <fullName evidence="1">Uncharacterized protein</fullName>
    </submittedName>
</protein>
<reference evidence="1" key="1">
    <citation type="submission" date="2022-12" db="EMBL/GenBank/DDBJ databases">
        <authorList>
            <person name="Alioto T."/>
            <person name="Alioto T."/>
            <person name="Gomez Garrido J."/>
        </authorList>
    </citation>
    <scope>NUCLEOTIDE SEQUENCE</scope>
</reference>
<accession>A0AA35L475</accession>
<dbReference type="Proteomes" id="UP001178461">
    <property type="component" value="Chromosome 13"/>
</dbReference>
<evidence type="ECO:0000313" key="1">
    <source>
        <dbReference type="EMBL" id="CAI5789525.1"/>
    </source>
</evidence>
<gene>
    <name evidence="1" type="ORF">PODLI_1B024285</name>
</gene>
<organism evidence="1 2">
    <name type="scientific">Podarcis lilfordi</name>
    <name type="common">Lilford's wall lizard</name>
    <dbReference type="NCBI Taxonomy" id="74358"/>
    <lineage>
        <taxon>Eukaryota</taxon>
        <taxon>Metazoa</taxon>
        <taxon>Chordata</taxon>
        <taxon>Craniata</taxon>
        <taxon>Vertebrata</taxon>
        <taxon>Euteleostomi</taxon>
        <taxon>Lepidosauria</taxon>
        <taxon>Squamata</taxon>
        <taxon>Bifurcata</taxon>
        <taxon>Unidentata</taxon>
        <taxon>Episquamata</taxon>
        <taxon>Laterata</taxon>
        <taxon>Lacertibaenia</taxon>
        <taxon>Lacertidae</taxon>
        <taxon>Podarcis</taxon>
    </lineage>
</organism>